<evidence type="ECO:0000313" key="4">
    <source>
        <dbReference type="Proteomes" id="UP000214603"/>
    </source>
</evidence>
<keyword evidence="1" id="KW-0175">Coiled coil</keyword>
<dbReference type="PANTHER" id="PTHR14136:SF17">
    <property type="entry name" value="BTB_POZ DOMAIN-CONTAINING PROTEIN KCTD9"/>
    <property type="match status" value="1"/>
</dbReference>
<dbReference type="Pfam" id="PF09937">
    <property type="entry name" value="DUF2169"/>
    <property type="match status" value="1"/>
</dbReference>
<evidence type="ECO:0000256" key="1">
    <source>
        <dbReference type="SAM" id="Coils"/>
    </source>
</evidence>
<comment type="caution">
    <text evidence="3">The sequence shown here is derived from an EMBL/GenBank/DDBJ whole genome shotgun (WGS) entry which is preliminary data.</text>
</comment>
<dbReference type="InterPro" id="IPR001646">
    <property type="entry name" value="5peptide_repeat"/>
</dbReference>
<protein>
    <recommendedName>
        <fullName evidence="2">DUF2169 domain-containing protein</fullName>
    </recommendedName>
</protein>
<dbReference type="InterPro" id="IPR018683">
    <property type="entry name" value="DUF2169"/>
</dbReference>
<feature type="coiled-coil region" evidence="1">
    <location>
        <begin position="489"/>
        <end position="519"/>
    </location>
</feature>
<dbReference type="SUPFAM" id="SSF141571">
    <property type="entry name" value="Pentapeptide repeat-like"/>
    <property type="match status" value="2"/>
</dbReference>
<dbReference type="RefSeq" id="WP_088603829.1">
    <property type="nucleotide sequence ID" value="NZ_NJIH01000007.1"/>
</dbReference>
<gene>
    <name evidence="3" type="ORF">CEY11_12990</name>
</gene>
<dbReference type="AlphaFoldDB" id="A0A225MD56"/>
<evidence type="ECO:0000259" key="2">
    <source>
        <dbReference type="Pfam" id="PF09937"/>
    </source>
</evidence>
<organism evidence="3 4">
    <name type="scientific">Candidimonas nitroreducens</name>
    <dbReference type="NCBI Taxonomy" id="683354"/>
    <lineage>
        <taxon>Bacteria</taxon>
        <taxon>Pseudomonadati</taxon>
        <taxon>Pseudomonadota</taxon>
        <taxon>Betaproteobacteria</taxon>
        <taxon>Burkholderiales</taxon>
        <taxon>Alcaligenaceae</taxon>
        <taxon>Candidimonas</taxon>
    </lineage>
</organism>
<feature type="domain" description="DUF2169" evidence="2">
    <location>
        <begin position="54"/>
        <end position="295"/>
    </location>
</feature>
<evidence type="ECO:0000313" key="3">
    <source>
        <dbReference type="EMBL" id="OWT59098.1"/>
    </source>
</evidence>
<dbReference type="InterPro" id="IPR051082">
    <property type="entry name" value="Pentapeptide-BTB/POZ_domain"/>
</dbReference>
<accession>A0A225MD56</accession>
<name>A0A225MD56_9BURK</name>
<dbReference type="EMBL" id="NJIH01000007">
    <property type="protein sequence ID" value="OWT59098.1"/>
    <property type="molecule type" value="Genomic_DNA"/>
</dbReference>
<dbReference type="Proteomes" id="UP000214603">
    <property type="component" value="Unassembled WGS sequence"/>
</dbReference>
<sequence length="859" mass="91808">MHILKPDDVLLTKGYQSRGGQASLTLTVGYVCEADGTFVAEQDALAWLLPQFPDEPFDTGLKRLRGTYAVAGSACAPGGAAVAGLTVSVRVGPLQKQVLVQGERRWSRNALGWQPTPAQPFATMPIDLEHAYGARGWASNPYGRGHLGDGTKPEGLPLPNVEDPHAPMLSPTDVPPVATLGPLPQYSPERTRWLGAFDGAWQGRRAPWLPDDTDPRWFDCVPQDQCTESYWRGDEPWFVANMHPDRPEQSGHLPGLRPRLLVRTWSEPENRRELPLDLDTVWLFPNQSRVAVLYRAEMAVRFEDASDVLGAAIFTEHLADPPRDAAYYAEAWRRGLERPARPAEPAAAPDEAAATARAAAQAQAIDAQRAKILASFNAAQKAILDEAAPTLQAVGQESRLRAAFPPLAALPAAAPAASAAAPASAAAIRQKIDAAFKAMEASMQKELAPAGIDLNAMRARVKPQAEPEIDPLAILQALPIDPAKKAVHVERLKALMADMDKVKQEVEALQSKAKAIDAAAGQAPGTSVRPALTREELVARHQAKLSAAGVELAGLALCGLDLSGIDLSGAYIHDCDLRKTVLARAVLNDAQIENCELDTANLEQSRLARAQLTGCRMAGARLAGAQAAQARLEKCDLSGATLAGGQWPGTSAQDCGFEGADLTGLQAPQAAFDACRMARADATGAVLDWAYFDRCTLEAARFDQASLGSASLSACRAAGASFTKGRLQNLRTMDDTVLQGAHFDGADMSRASLQNTGLQQCSLRETRLDHALVLECDLSSSDAWHMVARRASFTGSRIAGATWRGANLMQAGFDRATLENLDLSGSNLHAASTRTATAQGIILDKALLTRCRLIEEHGA</sequence>
<proteinExistence type="predicted"/>
<keyword evidence="4" id="KW-1185">Reference proteome</keyword>
<reference evidence="4" key="1">
    <citation type="submission" date="2017-06" db="EMBL/GenBank/DDBJ databases">
        <title>Herbaspirillum phytohormonus sp. nov., isolated from the root nodule of Robinia pseudoacacia in lead-zinc mine.</title>
        <authorList>
            <person name="Fan M."/>
            <person name="Lin Y."/>
        </authorList>
    </citation>
    <scope>NUCLEOTIDE SEQUENCE [LARGE SCALE GENOMIC DNA]</scope>
    <source>
        <strain evidence="4">SC-089</strain>
    </source>
</reference>
<dbReference type="Gene3D" id="2.160.20.80">
    <property type="entry name" value="E3 ubiquitin-protein ligase SopA"/>
    <property type="match status" value="2"/>
</dbReference>
<dbReference type="PANTHER" id="PTHR14136">
    <property type="entry name" value="BTB_POZ DOMAIN-CONTAINING PROTEIN KCTD9"/>
    <property type="match status" value="1"/>
</dbReference>
<dbReference type="OrthoDB" id="237820at2"/>
<dbReference type="Pfam" id="PF00805">
    <property type="entry name" value="Pentapeptide"/>
    <property type="match status" value="4"/>
</dbReference>